<comment type="caution">
    <text evidence="2">The sequence shown here is derived from an EMBL/GenBank/DDBJ whole genome shotgun (WGS) entry which is preliminary data.</text>
</comment>
<dbReference type="OrthoDB" id="9802525at2"/>
<gene>
    <name evidence="2" type="ORF">BJI46_05075</name>
</gene>
<keyword evidence="3" id="KW-1185">Reference proteome</keyword>
<evidence type="ECO:0000259" key="1">
    <source>
        <dbReference type="Pfam" id="PF13439"/>
    </source>
</evidence>
<sequence>MTQQLPQSIFTQVKGYFLQLANYTSIDHQVHTISDTLNIAIVTETWPPEINGVALSILQLAKGLQQRGHRILLVRPEQNVKTSGFEPEQECLVRAQSIPKYQQLNFGWPQVIKIGQAFDQFQPDIVHIVTEGPLGLAAMNQAKLRQLPISSGFHSSFHDFSRYFDLAFLIRPLRQYLKWFHNNTQLTCVPSQDTADTLRDFGIHCPLKVISRGVDAQHFHPKFRSQELRQSWQADEDTTVILCVGRISPEKELPVIFSAYQQILQQQSLRKYKLVIVGDGPNLAEYKAEYPEVIFMGLQVGDGLSECYASSDVFVFPSQVETFGNVVLEAMASALPVLAFNYACASQMLEHGQNGWLVPLGNVKQWQQQMLQLPDLYELHHMGDQAMQQVADRGWDKPVTDFENALKQYAKPSIWLA</sequence>
<dbReference type="AlphaFoldDB" id="A0A1E7R1E6"/>
<dbReference type="InterPro" id="IPR050194">
    <property type="entry name" value="Glycosyltransferase_grp1"/>
</dbReference>
<keyword evidence="2" id="KW-0808">Transferase</keyword>
<dbReference type="PANTHER" id="PTHR45947">
    <property type="entry name" value="SULFOQUINOVOSYL TRANSFERASE SQD2"/>
    <property type="match status" value="1"/>
</dbReference>
<dbReference type="Proteomes" id="UP000185895">
    <property type="component" value="Unassembled WGS sequence"/>
</dbReference>
<evidence type="ECO:0000313" key="3">
    <source>
        <dbReference type="Proteomes" id="UP000185895"/>
    </source>
</evidence>
<dbReference type="CDD" id="cd03814">
    <property type="entry name" value="GT4-like"/>
    <property type="match status" value="1"/>
</dbReference>
<dbReference type="Pfam" id="PF13439">
    <property type="entry name" value="Glyco_transf_4"/>
    <property type="match status" value="1"/>
</dbReference>
<dbReference type="STRING" id="1262585.BJI46_05075"/>
<dbReference type="Pfam" id="PF13692">
    <property type="entry name" value="Glyco_trans_1_4"/>
    <property type="match status" value="1"/>
</dbReference>
<evidence type="ECO:0000313" key="2">
    <source>
        <dbReference type="EMBL" id="OEY93114.1"/>
    </source>
</evidence>
<dbReference type="PANTHER" id="PTHR45947:SF3">
    <property type="entry name" value="SULFOQUINOVOSYL TRANSFERASE SQD2"/>
    <property type="match status" value="1"/>
</dbReference>
<feature type="domain" description="Glycosyltransferase subfamily 4-like N-terminal" evidence="1">
    <location>
        <begin position="50"/>
        <end position="217"/>
    </location>
</feature>
<dbReference type="Gene3D" id="3.40.50.2000">
    <property type="entry name" value="Glycogen Phosphorylase B"/>
    <property type="match status" value="2"/>
</dbReference>
<accession>A0A1E7R1E6</accession>
<dbReference type="EMBL" id="MKKK01000056">
    <property type="protein sequence ID" value="OEY93114.1"/>
    <property type="molecule type" value="Genomic_DNA"/>
</dbReference>
<dbReference type="RefSeq" id="WP_070070685.1">
    <property type="nucleotide sequence ID" value="NZ_MKKK01000056.1"/>
</dbReference>
<protein>
    <submittedName>
        <fullName evidence="2">Glycosyl transferase</fullName>
    </submittedName>
</protein>
<dbReference type="InterPro" id="IPR028098">
    <property type="entry name" value="Glyco_trans_4-like_N"/>
</dbReference>
<reference evidence="2 3" key="1">
    <citation type="submission" date="2016-09" db="EMBL/GenBank/DDBJ databases">
        <authorList>
            <person name="Capua I."/>
            <person name="De Benedictis P."/>
            <person name="Joannis T."/>
            <person name="Lombin L.H."/>
            <person name="Cattoli G."/>
        </authorList>
    </citation>
    <scope>NUCLEOTIDE SEQUENCE [LARGE SCALE GENOMIC DNA]</scope>
    <source>
        <strain evidence="2 3">ANC 4671</strain>
    </source>
</reference>
<organism evidence="2 3">
    <name type="scientific">Acinetobacter qingfengensis</name>
    <dbReference type="NCBI Taxonomy" id="1262585"/>
    <lineage>
        <taxon>Bacteria</taxon>
        <taxon>Pseudomonadati</taxon>
        <taxon>Pseudomonadota</taxon>
        <taxon>Gammaproteobacteria</taxon>
        <taxon>Moraxellales</taxon>
        <taxon>Moraxellaceae</taxon>
        <taxon>Acinetobacter</taxon>
    </lineage>
</organism>
<proteinExistence type="predicted"/>
<dbReference type="SUPFAM" id="SSF53756">
    <property type="entry name" value="UDP-Glycosyltransferase/glycogen phosphorylase"/>
    <property type="match status" value="1"/>
</dbReference>
<dbReference type="GO" id="GO:0016757">
    <property type="term" value="F:glycosyltransferase activity"/>
    <property type="evidence" value="ECO:0007669"/>
    <property type="project" value="TreeGrafter"/>
</dbReference>
<name>A0A1E7R1E6_9GAMM</name>